<dbReference type="Proteomes" id="UP000246018">
    <property type="component" value="Unassembled WGS sequence"/>
</dbReference>
<dbReference type="SMART" id="SM00854">
    <property type="entry name" value="PGA_cap"/>
    <property type="match status" value="1"/>
</dbReference>
<feature type="domain" description="Capsule synthesis protein CapA" evidence="2">
    <location>
        <begin position="1"/>
        <end position="273"/>
    </location>
</feature>
<reference evidence="3 4" key="1">
    <citation type="submission" date="2018-04" db="EMBL/GenBank/DDBJ databases">
        <title>Genome of Nocardioides gansuensis WSJ-1.</title>
        <authorList>
            <person name="Wu S."/>
            <person name="Wang G."/>
        </authorList>
    </citation>
    <scope>NUCLEOTIDE SEQUENCE [LARGE SCALE GENOMIC DNA]</scope>
    <source>
        <strain evidence="3 4">WSJ-1</strain>
    </source>
</reference>
<comment type="caution">
    <text evidence="3">The sequence shown here is derived from an EMBL/GenBank/DDBJ whole genome shotgun (WGS) entry which is preliminary data.</text>
</comment>
<accession>A0A2T8FA26</accession>
<dbReference type="InterPro" id="IPR001969">
    <property type="entry name" value="Aspartic_peptidase_AS"/>
</dbReference>
<dbReference type="AlphaFoldDB" id="A0A2T8FA26"/>
<proteinExistence type="inferred from homology"/>
<protein>
    <recommendedName>
        <fullName evidence="2">Capsule synthesis protein CapA domain-containing protein</fullName>
    </recommendedName>
</protein>
<dbReference type="PROSITE" id="PS00141">
    <property type="entry name" value="ASP_PROTEASE"/>
    <property type="match status" value="1"/>
</dbReference>
<dbReference type="GO" id="GO:0006508">
    <property type="term" value="P:proteolysis"/>
    <property type="evidence" value="ECO:0007669"/>
    <property type="project" value="InterPro"/>
</dbReference>
<dbReference type="PANTHER" id="PTHR33393:SF11">
    <property type="entry name" value="POLYGLUTAMINE SYNTHESIS ACCESSORY PROTEIN RV0574C-RELATED"/>
    <property type="match status" value="1"/>
</dbReference>
<evidence type="ECO:0000259" key="2">
    <source>
        <dbReference type="SMART" id="SM00854"/>
    </source>
</evidence>
<gene>
    <name evidence="3" type="ORF">DDE18_11920</name>
</gene>
<dbReference type="InterPro" id="IPR029052">
    <property type="entry name" value="Metallo-depent_PP-like"/>
</dbReference>
<evidence type="ECO:0000256" key="1">
    <source>
        <dbReference type="ARBA" id="ARBA00005662"/>
    </source>
</evidence>
<dbReference type="CDD" id="cd07381">
    <property type="entry name" value="MPP_CapA"/>
    <property type="match status" value="1"/>
</dbReference>
<dbReference type="Pfam" id="PF09587">
    <property type="entry name" value="PGA_cap"/>
    <property type="match status" value="1"/>
</dbReference>
<dbReference type="InterPro" id="IPR019079">
    <property type="entry name" value="Capsule_synth_CapA"/>
</dbReference>
<dbReference type="InterPro" id="IPR052169">
    <property type="entry name" value="CW_Biosynth-Accessory"/>
</dbReference>
<name>A0A2T8FA26_9ACTN</name>
<dbReference type="PANTHER" id="PTHR33393">
    <property type="entry name" value="POLYGLUTAMINE SYNTHESIS ACCESSORY PROTEIN RV0574C-RELATED"/>
    <property type="match status" value="1"/>
</dbReference>
<evidence type="ECO:0000313" key="3">
    <source>
        <dbReference type="EMBL" id="PVG82545.1"/>
    </source>
</evidence>
<dbReference type="SUPFAM" id="SSF56300">
    <property type="entry name" value="Metallo-dependent phosphatases"/>
    <property type="match status" value="1"/>
</dbReference>
<dbReference type="OrthoDB" id="9810718at2"/>
<dbReference type="Gene3D" id="3.60.21.10">
    <property type="match status" value="1"/>
</dbReference>
<comment type="similarity">
    <text evidence="1">Belongs to the CapA family.</text>
</comment>
<dbReference type="GO" id="GO:0004190">
    <property type="term" value="F:aspartic-type endopeptidase activity"/>
    <property type="evidence" value="ECO:0007669"/>
    <property type="project" value="InterPro"/>
</dbReference>
<sequence>MTGRGVDQILPAAGDPRLWEQYAVSARHYVALVEAASGPIPQPVDFSWPWGDAMQVLDELAPDFRIANLETSITSSDDFQPAKAVLYRMHPGNVACLTIARLDACALANNHVLDFGVGGLEETLEVLTQAGLGPVGAGCDKQQAWRPVVLTADGHRVLVWSVGSASSGVPRSWAAGPGGAGVAFLSEHSDADIHAICERVRRVKQPGDIAVVSVHWGSNWGYEVPRAQVRLAHGLIDSGVDVIHGHSSHHPRPIEVYRDRLVLYGCGDLINDYEGIGGKERFRDDLRLLYVVRLDPAGRLDELRMVPLQSRQMRLRLATEEDTRWLHRVLRKASRRFGSRVHVEADANVLLLR</sequence>
<dbReference type="EMBL" id="QDGZ01000005">
    <property type="protein sequence ID" value="PVG82545.1"/>
    <property type="molecule type" value="Genomic_DNA"/>
</dbReference>
<organism evidence="3 4">
    <name type="scientific">Nocardioides gansuensis</name>
    <dbReference type="NCBI Taxonomy" id="2138300"/>
    <lineage>
        <taxon>Bacteria</taxon>
        <taxon>Bacillati</taxon>
        <taxon>Actinomycetota</taxon>
        <taxon>Actinomycetes</taxon>
        <taxon>Propionibacteriales</taxon>
        <taxon>Nocardioidaceae</taxon>
        <taxon>Nocardioides</taxon>
    </lineage>
</organism>
<keyword evidence="4" id="KW-1185">Reference proteome</keyword>
<evidence type="ECO:0000313" key="4">
    <source>
        <dbReference type="Proteomes" id="UP000246018"/>
    </source>
</evidence>